<organism evidence="1 2">
    <name type="scientific">Candidatus Anaerostipes excrementavium</name>
    <dbReference type="NCBI Taxonomy" id="2838463"/>
    <lineage>
        <taxon>Bacteria</taxon>
        <taxon>Bacillati</taxon>
        <taxon>Bacillota</taxon>
        <taxon>Clostridia</taxon>
        <taxon>Lachnospirales</taxon>
        <taxon>Lachnospiraceae</taxon>
        <taxon>Anaerostipes</taxon>
    </lineage>
</organism>
<dbReference type="Proteomes" id="UP000886721">
    <property type="component" value="Unassembled WGS sequence"/>
</dbReference>
<dbReference type="InterPro" id="IPR006379">
    <property type="entry name" value="HAD-SF_hydro_IIB"/>
</dbReference>
<dbReference type="EMBL" id="DXEM01000031">
    <property type="protein sequence ID" value="HIX68304.1"/>
    <property type="molecule type" value="Genomic_DNA"/>
</dbReference>
<dbReference type="InterPro" id="IPR023214">
    <property type="entry name" value="HAD_sf"/>
</dbReference>
<keyword evidence="1" id="KW-0378">Hydrolase</keyword>
<dbReference type="NCBIfam" id="TIGR01484">
    <property type="entry name" value="HAD-SF-IIB"/>
    <property type="match status" value="1"/>
</dbReference>
<reference evidence="1" key="1">
    <citation type="journal article" date="2021" name="PeerJ">
        <title>Extensive microbial diversity within the chicken gut microbiome revealed by metagenomics and culture.</title>
        <authorList>
            <person name="Gilroy R."/>
            <person name="Ravi A."/>
            <person name="Getino M."/>
            <person name="Pursley I."/>
            <person name="Horton D.L."/>
            <person name="Alikhan N.F."/>
            <person name="Baker D."/>
            <person name="Gharbi K."/>
            <person name="Hall N."/>
            <person name="Watson M."/>
            <person name="Adriaenssens E.M."/>
            <person name="Foster-Nyarko E."/>
            <person name="Jarju S."/>
            <person name="Secka A."/>
            <person name="Antonio M."/>
            <person name="Oren A."/>
            <person name="Chaudhuri R.R."/>
            <person name="La Ragione R."/>
            <person name="Hildebrand F."/>
            <person name="Pallen M.J."/>
        </authorList>
    </citation>
    <scope>NUCLEOTIDE SEQUENCE</scope>
    <source>
        <strain evidence="1">CHK191-13928</strain>
    </source>
</reference>
<accession>A0A9D1WW31</accession>
<reference evidence="1" key="2">
    <citation type="submission" date="2021-04" db="EMBL/GenBank/DDBJ databases">
        <authorList>
            <person name="Gilroy R."/>
        </authorList>
    </citation>
    <scope>NUCLEOTIDE SEQUENCE</scope>
    <source>
        <strain evidence="1">CHK191-13928</strain>
    </source>
</reference>
<dbReference type="AlphaFoldDB" id="A0A9D1WW31"/>
<dbReference type="CDD" id="cd07518">
    <property type="entry name" value="HAD_YbiV-Like"/>
    <property type="match status" value="1"/>
</dbReference>
<dbReference type="SFLD" id="SFLDS00003">
    <property type="entry name" value="Haloacid_Dehalogenase"/>
    <property type="match status" value="1"/>
</dbReference>
<dbReference type="GO" id="GO:0005829">
    <property type="term" value="C:cytosol"/>
    <property type="evidence" value="ECO:0007669"/>
    <property type="project" value="TreeGrafter"/>
</dbReference>
<proteinExistence type="predicted"/>
<dbReference type="PANTHER" id="PTHR10000:SF8">
    <property type="entry name" value="HAD SUPERFAMILY HYDROLASE-LIKE, TYPE 3"/>
    <property type="match status" value="1"/>
</dbReference>
<protein>
    <submittedName>
        <fullName evidence="1">Cof-type HAD-IIB family hydrolase</fullName>
    </submittedName>
</protein>
<dbReference type="SFLD" id="SFLDG01144">
    <property type="entry name" value="C2.B.4:_PGP_Like"/>
    <property type="match status" value="1"/>
</dbReference>
<name>A0A9D1WW31_9FIRM</name>
<dbReference type="GO" id="GO:0000287">
    <property type="term" value="F:magnesium ion binding"/>
    <property type="evidence" value="ECO:0007669"/>
    <property type="project" value="TreeGrafter"/>
</dbReference>
<sequence length="264" mass="29689">MIKLIATDIDGTLVEDGSLDLNPEYYDVIRELRKRGVLFAAASGRQRSSIEKVFVPVLDDMIFISENGTCIYSKDYQYVDQIQPEVVRAFIDEARRCPGCEVGVNQDNMGYYENIGIYQHLVQDYGYRGELVDNICDYSEGVCKISIFHHSNAEQAVGKDFLERWNRVMHVTVSGKLWVDGANKNVNKGSALKHFQDEYGISPDETLAFGDNINDIEMLQRASHSFAVANARDEVKEAANFVTASNREDGVLQVLKAVIRGELC</sequence>
<dbReference type="Pfam" id="PF08282">
    <property type="entry name" value="Hydrolase_3"/>
    <property type="match status" value="1"/>
</dbReference>
<comment type="caution">
    <text evidence="1">The sequence shown here is derived from an EMBL/GenBank/DDBJ whole genome shotgun (WGS) entry which is preliminary data.</text>
</comment>
<dbReference type="Gene3D" id="3.40.50.1000">
    <property type="entry name" value="HAD superfamily/HAD-like"/>
    <property type="match status" value="1"/>
</dbReference>
<dbReference type="NCBIfam" id="TIGR00099">
    <property type="entry name" value="Cof-subfamily"/>
    <property type="match status" value="1"/>
</dbReference>
<gene>
    <name evidence="1" type="ORF">H9735_09360</name>
</gene>
<dbReference type="SFLD" id="SFLDG01140">
    <property type="entry name" value="C2.B:_Phosphomannomutase_and_P"/>
    <property type="match status" value="1"/>
</dbReference>
<dbReference type="GO" id="GO:0016791">
    <property type="term" value="F:phosphatase activity"/>
    <property type="evidence" value="ECO:0007669"/>
    <property type="project" value="TreeGrafter"/>
</dbReference>
<evidence type="ECO:0000313" key="1">
    <source>
        <dbReference type="EMBL" id="HIX68304.1"/>
    </source>
</evidence>
<dbReference type="PANTHER" id="PTHR10000">
    <property type="entry name" value="PHOSPHOSERINE PHOSPHATASE"/>
    <property type="match status" value="1"/>
</dbReference>
<dbReference type="Gene3D" id="3.30.1240.10">
    <property type="match status" value="1"/>
</dbReference>
<dbReference type="InterPro" id="IPR000150">
    <property type="entry name" value="Cof"/>
</dbReference>
<dbReference type="InterPro" id="IPR036412">
    <property type="entry name" value="HAD-like_sf"/>
</dbReference>
<dbReference type="SUPFAM" id="SSF56784">
    <property type="entry name" value="HAD-like"/>
    <property type="match status" value="1"/>
</dbReference>
<evidence type="ECO:0000313" key="2">
    <source>
        <dbReference type="Proteomes" id="UP000886721"/>
    </source>
</evidence>